<protein>
    <submittedName>
        <fullName evidence="7">Drug resistance transporter, EmrB/QacA subfamily</fullName>
    </submittedName>
</protein>
<organism evidence="7 8">
    <name type="scientific">Sphingobacterium wenxiniae</name>
    <dbReference type="NCBI Taxonomy" id="683125"/>
    <lineage>
        <taxon>Bacteria</taxon>
        <taxon>Pseudomonadati</taxon>
        <taxon>Bacteroidota</taxon>
        <taxon>Sphingobacteriia</taxon>
        <taxon>Sphingobacteriales</taxon>
        <taxon>Sphingobacteriaceae</taxon>
        <taxon>Sphingobacterium</taxon>
    </lineage>
</organism>
<dbReference type="GO" id="GO:0022857">
    <property type="term" value="F:transmembrane transporter activity"/>
    <property type="evidence" value="ECO:0007669"/>
    <property type="project" value="InterPro"/>
</dbReference>
<feature type="transmembrane region" description="Helical" evidence="5">
    <location>
        <begin position="337"/>
        <end position="356"/>
    </location>
</feature>
<keyword evidence="8" id="KW-1185">Reference proteome</keyword>
<keyword evidence="3 5" id="KW-1133">Transmembrane helix</keyword>
<feature type="transmembrane region" description="Helical" evidence="5">
    <location>
        <begin position="310"/>
        <end position="330"/>
    </location>
</feature>
<feature type="transmembrane region" description="Helical" evidence="5">
    <location>
        <begin position="268"/>
        <end position="290"/>
    </location>
</feature>
<accession>A0A1I6TFY5</accession>
<dbReference type="InterPro" id="IPR036259">
    <property type="entry name" value="MFS_trans_sf"/>
</dbReference>
<proteinExistence type="predicted"/>
<feature type="transmembrane region" description="Helical" evidence="5">
    <location>
        <begin position="437"/>
        <end position="456"/>
    </location>
</feature>
<dbReference type="InterPro" id="IPR020846">
    <property type="entry name" value="MFS_dom"/>
</dbReference>
<gene>
    <name evidence="7" type="ORF">SAMN05660206_106126</name>
</gene>
<evidence type="ECO:0000259" key="6">
    <source>
        <dbReference type="PROSITE" id="PS50850"/>
    </source>
</evidence>
<reference evidence="7 8" key="1">
    <citation type="submission" date="2016-10" db="EMBL/GenBank/DDBJ databases">
        <authorList>
            <person name="de Groot N.N."/>
        </authorList>
    </citation>
    <scope>NUCLEOTIDE SEQUENCE [LARGE SCALE GENOMIC DNA]</scope>
    <source>
        <strain evidence="7 8">DSM 22789</strain>
    </source>
</reference>
<dbReference type="PANTHER" id="PTHR42718">
    <property type="entry name" value="MAJOR FACILITATOR SUPERFAMILY MULTIDRUG TRANSPORTER MFSC"/>
    <property type="match status" value="1"/>
</dbReference>
<evidence type="ECO:0000256" key="4">
    <source>
        <dbReference type="ARBA" id="ARBA00023136"/>
    </source>
</evidence>
<feature type="transmembrane region" description="Helical" evidence="5">
    <location>
        <begin position="76"/>
        <end position="95"/>
    </location>
</feature>
<feature type="transmembrane region" description="Helical" evidence="5">
    <location>
        <begin position="135"/>
        <end position="154"/>
    </location>
</feature>
<keyword evidence="4 5" id="KW-0472">Membrane</keyword>
<dbReference type="Pfam" id="PF07690">
    <property type="entry name" value="MFS_1"/>
    <property type="match status" value="1"/>
</dbReference>
<feature type="domain" description="Major facilitator superfamily (MFS) profile" evidence="6">
    <location>
        <begin position="10"/>
        <end position="460"/>
    </location>
</feature>
<dbReference type="AlphaFoldDB" id="A0A1I6TFY5"/>
<feature type="transmembrane region" description="Helical" evidence="5">
    <location>
        <begin position="44"/>
        <end position="64"/>
    </location>
</feature>
<feature type="transmembrane region" description="Helical" evidence="5">
    <location>
        <begin position="12"/>
        <end position="32"/>
    </location>
</feature>
<dbReference type="SUPFAM" id="SSF103473">
    <property type="entry name" value="MFS general substrate transporter"/>
    <property type="match status" value="1"/>
</dbReference>
<dbReference type="RefSeq" id="WP_093365609.1">
    <property type="nucleotide sequence ID" value="NZ_FOZZ01000006.1"/>
</dbReference>
<dbReference type="PANTHER" id="PTHR42718:SF39">
    <property type="entry name" value="ACTINORHODIN TRANSPORTER-RELATED"/>
    <property type="match status" value="1"/>
</dbReference>
<evidence type="ECO:0000256" key="1">
    <source>
        <dbReference type="ARBA" id="ARBA00004141"/>
    </source>
</evidence>
<dbReference type="OrthoDB" id="783189at2"/>
<feature type="transmembrane region" description="Helical" evidence="5">
    <location>
        <begin position="408"/>
        <end position="425"/>
    </location>
</feature>
<dbReference type="CDD" id="cd17321">
    <property type="entry name" value="MFS_MMR_MDR_like"/>
    <property type="match status" value="1"/>
</dbReference>
<keyword evidence="2 5" id="KW-0812">Transmembrane</keyword>
<evidence type="ECO:0000256" key="5">
    <source>
        <dbReference type="SAM" id="Phobius"/>
    </source>
</evidence>
<dbReference type="Proteomes" id="UP000198785">
    <property type="component" value="Unassembled WGS sequence"/>
</dbReference>
<evidence type="ECO:0000313" key="7">
    <source>
        <dbReference type="EMBL" id="SFS88095.1"/>
    </source>
</evidence>
<feature type="transmembrane region" description="Helical" evidence="5">
    <location>
        <begin position="225"/>
        <end position="247"/>
    </location>
</feature>
<dbReference type="InterPro" id="IPR011701">
    <property type="entry name" value="MFS"/>
</dbReference>
<feature type="transmembrane region" description="Helical" evidence="5">
    <location>
        <begin position="101"/>
        <end position="123"/>
    </location>
</feature>
<comment type="subcellular location">
    <subcellularLocation>
        <location evidence="1">Membrane</location>
        <topology evidence="1">Multi-pass membrane protein</topology>
    </subcellularLocation>
</comment>
<dbReference type="Gene3D" id="1.20.1250.20">
    <property type="entry name" value="MFS general substrate transporter like domains"/>
    <property type="match status" value="1"/>
</dbReference>
<dbReference type="STRING" id="683125.SAMN05660206_106126"/>
<evidence type="ECO:0000313" key="8">
    <source>
        <dbReference type="Proteomes" id="UP000198785"/>
    </source>
</evidence>
<sequence>MEQHSNKWLQHFILLVGPLLTVIDIFIVNIAVPSIQQDLSATDAQMEMIIVFYLLGYASFQVLGSRSGDIYGRKKIFLWGMFFFVVTSCICGFANSATTIIIARFFQGISGAFMQSQALAYLQELFPETKERTKALGYLGITLGIASLIGQFLGGYLSELDTFISGWRFIFFINLPIGIAALIAAKKHLQNTKLNAEEKLDVSGVVLFTLALGSFIYPLTEGRELGYPLWSFVMLFSSLALFIYFIVDQKKKLKLGRYPLMDVRLFKIMDYNLGLVLVTFYFMMHTSYYLLSTIYLQNGLHLTPFETGKYFVASGVLFMAASFLSVRLVNKYGKKPIQLSAVLMIFVYVLQLYYFNQQPSDLILLTIIPLQGFCGGLILPSLINLTLKNVPPQFVGIASGTYNTIQQVASSMGICFIAGLFFNIVQSTQDYVSAFHYSLYAGIACLIVTFIVLYFIQDIKRHKTSKDG</sequence>
<dbReference type="EMBL" id="FOZZ01000006">
    <property type="protein sequence ID" value="SFS88095.1"/>
    <property type="molecule type" value="Genomic_DNA"/>
</dbReference>
<dbReference type="PROSITE" id="PS50850">
    <property type="entry name" value="MFS"/>
    <property type="match status" value="1"/>
</dbReference>
<feature type="transmembrane region" description="Helical" evidence="5">
    <location>
        <begin position="362"/>
        <end position="387"/>
    </location>
</feature>
<dbReference type="Gene3D" id="1.20.1720.10">
    <property type="entry name" value="Multidrug resistance protein D"/>
    <property type="match status" value="1"/>
</dbReference>
<dbReference type="GO" id="GO:0016020">
    <property type="term" value="C:membrane"/>
    <property type="evidence" value="ECO:0007669"/>
    <property type="project" value="UniProtKB-SubCell"/>
</dbReference>
<evidence type="ECO:0000256" key="2">
    <source>
        <dbReference type="ARBA" id="ARBA00022692"/>
    </source>
</evidence>
<evidence type="ECO:0000256" key="3">
    <source>
        <dbReference type="ARBA" id="ARBA00022989"/>
    </source>
</evidence>
<feature type="transmembrane region" description="Helical" evidence="5">
    <location>
        <begin position="200"/>
        <end position="219"/>
    </location>
</feature>
<feature type="transmembrane region" description="Helical" evidence="5">
    <location>
        <begin position="166"/>
        <end position="185"/>
    </location>
</feature>
<name>A0A1I6TFY5_9SPHI</name>